<dbReference type="InterPro" id="IPR027417">
    <property type="entry name" value="P-loop_NTPase"/>
</dbReference>
<feature type="domain" description="Helicase C-terminal" evidence="3">
    <location>
        <begin position="683"/>
        <end position="870"/>
    </location>
</feature>
<dbReference type="CDD" id="cd18793">
    <property type="entry name" value="SF2_C_SNF"/>
    <property type="match status" value="1"/>
</dbReference>
<dbReference type="Gene3D" id="3.30.870.10">
    <property type="entry name" value="Endonuclease Chain A"/>
    <property type="match status" value="1"/>
</dbReference>
<reference evidence="4 5" key="1">
    <citation type="submission" date="2015-02" db="EMBL/GenBank/DDBJ databases">
        <authorList>
            <person name="Slaby B."/>
            <person name="Hentschel U."/>
        </authorList>
    </citation>
    <scope>NUCLEOTIDE SEQUENCE [LARGE SCALE GENOMIC DNA]</scope>
    <source>
        <strain evidence="4">15L</strain>
    </source>
</reference>
<dbReference type="AlphaFoldDB" id="A0A0G8ARK7"/>
<dbReference type="SMART" id="SM00487">
    <property type="entry name" value="DEXDc"/>
    <property type="match status" value="1"/>
</dbReference>
<dbReference type="Proteomes" id="UP000035037">
    <property type="component" value="Unassembled WGS sequence"/>
</dbReference>
<dbReference type="EMBL" id="JYFQ01000226">
    <property type="protein sequence ID" value="KKZ09960.1"/>
    <property type="molecule type" value="Genomic_DNA"/>
</dbReference>
<sequence>MAQLDGATRHILDNRTRTLAGYLKQALARADDFRFVSAYFTIHGYALLADRLESVGRTRFLFGTPSSVEDLDPGEQEPKAFALTEGGLEPRHVLAQKALARRCAQWVRKNTVEIRAVSRANFLHGKMYLTTSSHGQSGVVGSSNFTRRGLGEGNQPNLEINLATEDQETVNELREWFDRLWTDDGRTRDVKQQVLAALAHIGNDYAPEAVYYKTLYEIFHQEIAARQAGDDSATTTGFKDSRVWNALYQFQQDGAMSVIDKLRDHNGCILADSVGLGKTYTALAVIKYFELCNERVLVLCPRKLYGNWSLYPASNGHRQNPFQEDRFGYRLLAHTDLSRSSGHSGDADLANFNWSNYDLLVIDESHNFRNDGSRRYQRLLEDVIRTGNKTRVLMLSATPVNISLVDLRNQIYLMTEGQEQAFRDSLGVGNIRTLMARAQKAFKQWEQQQERRDKAQLLDQLGADFLRLLNGVSISRSRRQIEQFYAEEMERIGPFPSRARPINASPHTDINGTLSYQDLAEQIGAFKLAVYQPSAYVVDQERLAELESRRQAQNFNQKDSERFLVGMMRVNALKRLESSAHALRLTMDRIIDKINKLLDKVERYGQGDESPTHGRIDEEIVPDADEEDEEFVVNRNRSRNLYRLAELDLPRWTSDLKDDRAVLSAVRDRVAAITPERDGKLQDLKQRIRNKVNQPTRNRDGKPNRKLLVFTTFKDTACYLYDNLKPLMQELGIAMAMVSGNETYATAGDNTFNAILTNFAPTARQRSATDANHDIDLLIATDCISEGQNLQDCDTVLNYDIHWNPVRLVQRFGRIDRIGSHNSSVQMVNYWPTNDMEIYLRLQNRVQARMALADLTASGDEDPFSEEDMERDLRFRDAQLLKLRETIPDLDDCDDAPGLADFTLDDFLTQLLRYLERNKAALEAMPPGVYAVTVGDGIDTGGLV</sequence>
<keyword evidence="1" id="KW-0378">Hydrolase</keyword>
<name>A0A0G8ARK7_9SYNE</name>
<dbReference type="SUPFAM" id="SSF56024">
    <property type="entry name" value="Phospholipase D/nuclease"/>
    <property type="match status" value="1"/>
</dbReference>
<accession>A0A0G8ARK7</accession>
<dbReference type="InterPro" id="IPR049730">
    <property type="entry name" value="SNF2/RAD54-like_C"/>
</dbReference>
<gene>
    <name evidence="4" type="ORF">TQ37_10525</name>
</gene>
<feature type="domain" description="Helicase ATP-binding" evidence="2">
    <location>
        <begin position="259"/>
        <end position="417"/>
    </location>
</feature>
<evidence type="ECO:0000259" key="3">
    <source>
        <dbReference type="PROSITE" id="PS51194"/>
    </source>
</evidence>
<dbReference type="Pfam" id="PF00271">
    <property type="entry name" value="Helicase_C"/>
    <property type="match status" value="1"/>
</dbReference>
<reference evidence="4 5" key="2">
    <citation type="submission" date="2015-05" db="EMBL/GenBank/DDBJ databases">
        <title>Lifestyle Evolution in Cyanobacterial Symbionts of Sponges.</title>
        <authorList>
            <person name="Burgsdorf I."/>
            <person name="Slaby B.M."/>
            <person name="Handley K.M."/>
            <person name="Haber M."/>
            <person name="Blom J."/>
            <person name="Marshall C.W."/>
            <person name="Gilbert J.A."/>
            <person name="Hentschel U."/>
            <person name="Steindler L."/>
        </authorList>
    </citation>
    <scope>NUCLEOTIDE SEQUENCE [LARGE SCALE GENOMIC DNA]</scope>
    <source>
        <strain evidence="4">15L</strain>
    </source>
</reference>
<dbReference type="PROSITE" id="PS51192">
    <property type="entry name" value="HELICASE_ATP_BIND_1"/>
    <property type="match status" value="1"/>
</dbReference>
<dbReference type="Gene3D" id="3.40.50.10810">
    <property type="entry name" value="Tandem AAA-ATPase domain"/>
    <property type="match status" value="1"/>
</dbReference>
<dbReference type="GO" id="GO:0006281">
    <property type="term" value="P:DNA repair"/>
    <property type="evidence" value="ECO:0007669"/>
    <property type="project" value="TreeGrafter"/>
</dbReference>
<dbReference type="Pfam" id="PF00176">
    <property type="entry name" value="SNF2-rel_dom"/>
    <property type="match status" value="1"/>
</dbReference>
<dbReference type="SUPFAM" id="SSF52540">
    <property type="entry name" value="P-loop containing nucleoside triphosphate hydrolases"/>
    <property type="match status" value="2"/>
</dbReference>
<dbReference type="GO" id="GO:0005524">
    <property type="term" value="F:ATP binding"/>
    <property type="evidence" value="ECO:0007669"/>
    <property type="project" value="InterPro"/>
</dbReference>
<evidence type="ECO:0008006" key="6">
    <source>
        <dbReference type="Google" id="ProtNLM"/>
    </source>
</evidence>
<comment type="caution">
    <text evidence="4">The sequence shown here is derived from an EMBL/GenBank/DDBJ whole genome shotgun (WGS) entry which is preliminary data.</text>
</comment>
<dbReference type="GO" id="GO:0016787">
    <property type="term" value="F:hydrolase activity"/>
    <property type="evidence" value="ECO:0007669"/>
    <property type="project" value="UniProtKB-KW"/>
</dbReference>
<evidence type="ECO:0000259" key="2">
    <source>
        <dbReference type="PROSITE" id="PS51192"/>
    </source>
</evidence>
<dbReference type="InterPro" id="IPR038718">
    <property type="entry name" value="SNF2-like_sf"/>
</dbReference>
<proteinExistence type="predicted"/>
<evidence type="ECO:0000313" key="5">
    <source>
        <dbReference type="Proteomes" id="UP000035037"/>
    </source>
</evidence>
<dbReference type="InterPro" id="IPR000330">
    <property type="entry name" value="SNF2_N"/>
</dbReference>
<dbReference type="Gene3D" id="3.40.50.300">
    <property type="entry name" value="P-loop containing nucleotide triphosphate hydrolases"/>
    <property type="match status" value="1"/>
</dbReference>
<dbReference type="GO" id="GO:0031297">
    <property type="term" value="P:replication fork processing"/>
    <property type="evidence" value="ECO:0007669"/>
    <property type="project" value="TreeGrafter"/>
</dbReference>
<evidence type="ECO:0000256" key="1">
    <source>
        <dbReference type="ARBA" id="ARBA00022801"/>
    </source>
</evidence>
<dbReference type="SMART" id="SM00490">
    <property type="entry name" value="HELICc"/>
    <property type="match status" value="1"/>
</dbReference>
<evidence type="ECO:0000313" key="4">
    <source>
        <dbReference type="EMBL" id="KKZ09960.1"/>
    </source>
</evidence>
<dbReference type="InterPro" id="IPR001650">
    <property type="entry name" value="Helicase_C-like"/>
</dbReference>
<organism evidence="4 5">
    <name type="scientific">Candidatus Synechococcus spongiarum 15L</name>
    <dbReference type="NCBI Taxonomy" id="1608419"/>
    <lineage>
        <taxon>Bacteria</taxon>
        <taxon>Bacillati</taxon>
        <taxon>Cyanobacteriota</taxon>
        <taxon>Cyanophyceae</taxon>
        <taxon>Synechococcales</taxon>
        <taxon>Synechococcaceae</taxon>
        <taxon>Synechococcus</taxon>
    </lineage>
</organism>
<dbReference type="CDD" id="cd09178">
    <property type="entry name" value="PLDc_N_Snf2_like"/>
    <property type="match status" value="1"/>
</dbReference>
<dbReference type="PROSITE" id="PS51194">
    <property type="entry name" value="HELICASE_CTER"/>
    <property type="match status" value="1"/>
</dbReference>
<dbReference type="PANTHER" id="PTHR45766:SF6">
    <property type="entry name" value="SWI_SNF-RELATED MATRIX-ASSOCIATED ACTIN-DEPENDENT REGULATOR OF CHROMATIN SUBFAMILY A-LIKE PROTEIN 1"/>
    <property type="match status" value="1"/>
</dbReference>
<feature type="non-terminal residue" evidence="4">
    <location>
        <position position="944"/>
    </location>
</feature>
<dbReference type="InterPro" id="IPR014001">
    <property type="entry name" value="Helicase_ATP-bd"/>
</dbReference>
<protein>
    <recommendedName>
        <fullName evidence="6">ATP-dependent helicase</fullName>
    </recommendedName>
</protein>
<dbReference type="Pfam" id="PF13091">
    <property type="entry name" value="PLDc_2"/>
    <property type="match status" value="1"/>
</dbReference>
<dbReference type="InterPro" id="IPR025202">
    <property type="entry name" value="PLD-like_dom"/>
</dbReference>
<dbReference type="PANTHER" id="PTHR45766">
    <property type="entry name" value="DNA ANNEALING HELICASE AND ENDONUCLEASE ZRANB3 FAMILY MEMBER"/>
    <property type="match status" value="1"/>
</dbReference>